<gene>
    <name evidence="1" type="ORF">H8S55_03235</name>
</gene>
<dbReference type="Gene3D" id="3.20.20.140">
    <property type="entry name" value="Metal-dependent hydrolases"/>
    <property type="match status" value="1"/>
</dbReference>
<dbReference type="InterPro" id="IPR008257">
    <property type="entry name" value="Pept_M19"/>
</dbReference>
<dbReference type="PANTHER" id="PTHR10443">
    <property type="entry name" value="MICROSOMAL DIPEPTIDASE"/>
    <property type="match status" value="1"/>
</dbReference>
<dbReference type="GO" id="GO:0070573">
    <property type="term" value="F:metallodipeptidase activity"/>
    <property type="evidence" value="ECO:0007669"/>
    <property type="project" value="InterPro"/>
</dbReference>
<dbReference type="Proteomes" id="UP000602260">
    <property type="component" value="Unassembled WGS sequence"/>
</dbReference>
<evidence type="ECO:0000313" key="1">
    <source>
        <dbReference type="EMBL" id="MBC5716345.1"/>
    </source>
</evidence>
<dbReference type="GO" id="GO:0006508">
    <property type="term" value="P:proteolysis"/>
    <property type="evidence" value="ECO:0007669"/>
    <property type="project" value="InterPro"/>
</dbReference>
<proteinExistence type="predicted"/>
<dbReference type="EMBL" id="JACOPN010000002">
    <property type="protein sequence ID" value="MBC5716345.1"/>
    <property type="molecule type" value="Genomic_DNA"/>
</dbReference>
<dbReference type="PANTHER" id="PTHR10443:SF12">
    <property type="entry name" value="DIPEPTIDASE"/>
    <property type="match status" value="1"/>
</dbReference>
<accession>A0A8J6J2H8</accession>
<dbReference type="InterPro" id="IPR032466">
    <property type="entry name" value="Metal_Hydrolase"/>
</dbReference>
<organism evidence="1 2">
    <name type="scientific">Flintibacter faecis</name>
    <dbReference type="NCBI Taxonomy" id="2763047"/>
    <lineage>
        <taxon>Bacteria</taxon>
        <taxon>Bacillati</taxon>
        <taxon>Bacillota</taxon>
        <taxon>Clostridia</taxon>
        <taxon>Eubacteriales</taxon>
        <taxon>Flintibacter</taxon>
    </lineage>
</organism>
<dbReference type="Pfam" id="PF01244">
    <property type="entry name" value="Peptidase_M19"/>
    <property type="match status" value="1"/>
</dbReference>
<dbReference type="AlphaFoldDB" id="A0A8J6J2H8"/>
<dbReference type="SUPFAM" id="SSF51556">
    <property type="entry name" value="Metallo-dependent hydrolases"/>
    <property type="match status" value="1"/>
</dbReference>
<protein>
    <submittedName>
        <fullName evidence="1">Membrane dipeptidase</fullName>
    </submittedName>
</protein>
<name>A0A8J6J2H8_9FIRM</name>
<comment type="caution">
    <text evidence="1">The sequence shown here is derived from an EMBL/GenBank/DDBJ whole genome shotgun (WGS) entry which is preliminary data.</text>
</comment>
<dbReference type="PROSITE" id="PS51365">
    <property type="entry name" value="RENAL_DIPEPTIDASE_2"/>
    <property type="match status" value="1"/>
</dbReference>
<keyword evidence="2" id="KW-1185">Reference proteome</keyword>
<dbReference type="RefSeq" id="WP_186877817.1">
    <property type="nucleotide sequence ID" value="NZ_JACOPN010000002.1"/>
</dbReference>
<evidence type="ECO:0000313" key="2">
    <source>
        <dbReference type="Proteomes" id="UP000602260"/>
    </source>
</evidence>
<sequence length="312" mass="34891">MNCASVIDLHCDTLTVYRGGGAVHTMDDPRSVMVLSRLPKGVHWCQCFAIFVPDGMTAEESQAYYRRFQGEFARQVEERSDVAQCRSAADIKACWARGKTAAILTVENGVALGGDLSNIDRMAREGVRMLTITWNGENQLGSGNSTQHGLSDLGRAAIPRLEQAGILLDVSHLNDPGFTQMLDVASRPFVASHSNARSVCGHPRNLADWQIREMISRQCLIGLNYCIDFLQEDGKPELEDLLRHIDHFLELGGEDWLAFGSDFDGADLPEFLRGPERVVSVYDRLLERGYSRQLCDKLFCQNAMRFFEENLT</sequence>
<reference evidence="1" key="1">
    <citation type="submission" date="2020-08" db="EMBL/GenBank/DDBJ databases">
        <title>Genome public.</title>
        <authorList>
            <person name="Liu C."/>
            <person name="Sun Q."/>
        </authorList>
    </citation>
    <scope>NUCLEOTIDE SEQUENCE</scope>
    <source>
        <strain evidence="1">BX5</strain>
    </source>
</reference>